<feature type="region of interest" description="Disordered" evidence="1">
    <location>
        <begin position="1"/>
        <end position="37"/>
    </location>
</feature>
<evidence type="ECO:0000313" key="2">
    <source>
        <dbReference type="EMBL" id="SPD25735.1"/>
    </source>
</evidence>
<feature type="compositionally biased region" description="Polar residues" evidence="1">
    <location>
        <begin position="1"/>
        <end position="22"/>
    </location>
</feature>
<sequence length="170" mass="17929">MDNSQNASYQAGQVKGQTQEKASNMMDKASNTAQSAMESCQEAGQQVKAKAQGAADASLFGILNYRPLKIQCHFQRSDDYANNYEDILAARGGLEGSIAIQKSLDKTKIRVSKLEAKGQSQEKASNLMEKAGNAGQSAKETCLEAGKQVPAKAQGAANTAKDAVGLGAKK</sequence>
<name>A0A2N9IMZ1_FAGSY</name>
<reference evidence="2" key="1">
    <citation type="submission" date="2018-02" db="EMBL/GenBank/DDBJ databases">
        <authorList>
            <person name="Cohen D.B."/>
            <person name="Kent A.D."/>
        </authorList>
    </citation>
    <scope>NUCLEOTIDE SEQUENCE</scope>
</reference>
<dbReference type="InterPro" id="IPR039624">
    <property type="entry name" value="LEA1/2/D7/KIN2"/>
</dbReference>
<evidence type="ECO:0000256" key="1">
    <source>
        <dbReference type="SAM" id="MobiDB-lite"/>
    </source>
</evidence>
<dbReference type="PANTHER" id="PTHR34191">
    <property type="entry name" value="LATE EMBRYOGENESIS ABUNDANT PROTEIN (LEA) FAMILY PROTEIN"/>
    <property type="match status" value="1"/>
</dbReference>
<dbReference type="Gene3D" id="6.10.140.1430">
    <property type="match status" value="1"/>
</dbReference>
<feature type="region of interest" description="Disordered" evidence="1">
    <location>
        <begin position="149"/>
        <end position="170"/>
    </location>
</feature>
<accession>A0A2N9IMZ1</accession>
<gene>
    <name evidence="2" type="ORF">FSB_LOCUS53617</name>
</gene>
<dbReference type="AlphaFoldDB" id="A0A2N9IMZ1"/>
<dbReference type="PANTHER" id="PTHR34191:SF30">
    <property type="entry name" value="STRESS-INDUCED PROTEIN KIN2-LIKE"/>
    <property type="match status" value="1"/>
</dbReference>
<organism evidence="2">
    <name type="scientific">Fagus sylvatica</name>
    <name type="common">Beechnut</name>
    <dbReference type="NCBI Taxonomy" id="28930"/>
    <lineage>
        <taxon>Eukaryota</taxon>
        <taxon>Viridiplantae</taxon>
        <taxon>Streptophyta</taxon>
        <taxon>Embryophyta</taxon>
        <taxon>Tracheophyta</taxon>
        <taxon>Spermatophyta</taxon>
        <taxon>Magnoliopsida</taxon>
        <taxon>eudicotyledons</taxon>
        <taxon>Gunneridae</taxon>
        <taxon>Pentapetalae</taxon>
        <taxon>rosids</taxon>
        <taxon>fabids</taxon>
        <taxon>Fagales</taxon>
        <taxon>Fagaceae</taxon>
        <taxon>Fagus</taxon>
    </lineage>
</organism>
<proteinExistence type="predicted"/>
<dbReference type="EMBL" id="OIVN01006129">
    <property type="protein sequence ID" value="SPD25735.1"/>
    <property type="molecule type" value="Genomic_DNA"/>
</dbReference>
<protein>
    <submittedName>
        <fullName evidence="2">Uncharacterized protein</fullName>
    </submittedName>
</protein>